<dbReference type="GO" id="GO:0003899">
    <property type="term" value="F:DNA-directed RNA polymerase activity"/>
    <property type="evidence" value="ECO:0007669"/>
    <property type="project" value="UniProtKB-EC"/>
</dbReference>
<keyword evidence="9" id="KW-1185">Reference proteome</keyword>
<evidence type="ECO:0000256" key="6">
    <source>
        <dbReference type="ARBA" id="ARBA00023163"/>
    </source>
</evidence>
<keyword evidence="6" id="KW-0804">Transcription</keyword>
<gene>
    <name evidence="8" type="ORF">CQW23_29069</name>
</gene>
<evidence type="ECO:0000256" key="3">
    <source>
        <dbReference type="ARBA" id="ARBA00022478"/>
    </source>
</evidence>
<dbReference type="GO" id="GO:0003677">
    <property type="term" value="F:DNA binding"/>
    <property type="evidence" value="ECO:0007669"/>
    <property type="project" value="InterPro"/>
</dbReference>
<evidence type="ECO:0000256" key="5">
    <source>
        <dbReference type="ARBA" id="ARBA00022695"/>
    </source>
</evidence>
<accession>A0A2G2VIE1</accession>
<dbReference type="EMBL" id="MLFT02000012">
    <property type="protein sequence ID" value="PHT32732.1"/>
    <property type="molecule type" value="Genomic_DNA"/>
</dbReference>
<dbReference type="Gene3D" id="3.90.1100.10">
    <property type="match status" value="1"/>
</dbReference>
<evidence type="ECO:0000259" key="7">
    <source>
        <dbReference type="Pfam" id="PF04563"/>
    </source>
</evidence>
<feature type="domain" description="RNA polymerase beta subunit protrusion" evidence="7">
    <location>
        <begin position="4"/>
        <end position="112"/>
    </location>
</feature>
<dbReference type="AlphaFoldDB" id="A0A2G2VIE1"/>
<dbReference type="PANTHER" id="PTHR20856">
    <property type="entry name" value="DNA-DIRECTED RNA POLYMERASE I SUBUNIT 2"/>
    <property type="match status" value="1"/>
</dbReference>
<keyword evidence="4" id="KW-0808">Transferase</keyword>
<sequence>MIYEGVTEKLSPQKCQLSNLIYAAPIYVTIDYTTTMKGKKLESMEKDVIIGQMPIMLRSCSCVLYGKDEEQLAKLGECPLDLGGYFVINGMEKVISIQEQLSKNRIIIDTDNKGCVQAYSISTLKKTKSKTIIKMEKRKIYLVLEISPAVWWLSATVSRGCGADSLARLLPEMATIRLVVRGSFTQRWCGQLGQFVADDGNNDEGD</sequence>
<dbReference type="SUPFAM" id="SSF64484">
    <property type="entry name" value="beta and beta-prime subunits of DNA dependent RNA-polymerase"/>
    <property type="match status" value="1"/>
</dbReference>
<dbReference type="STRING" id="33114.A0A2G2VIE1"/>
<dbReference type="OrthoDB" id="10248617at2759"/>
<evidence type="ECO:0000256" key="4">
    <source>
        <dbReference type="ARBA" id="ARBA00022679"/>
    </source>
</evidence>
<protein>
    <recommendedName>
        <fullName evidence="2">DNA-directed RNA polymerase</fullName>
        <ecNumber evidence="2">2.7.7.6</ecNumber>
    </recommendedName>
</protein>
<organism evidence="8 9">
    <name type="scientific">Capsicum baccatum</name>
    <name type="common">Peruvian pepper</name>
    <dbReference type="NCBI Taxonomy" id="33114"/>
    <lineage>
        <taxon>Eukaryota</taxon>
        <taxon>Viridiplantae</taxon>
        <taxon>Streptophyta</taxon>
        <taxon>Embryophyta</taxon>
        <taxon>Tracheophyta</taxon>
        <taxon>Spermatophyta</taxon>
        <taxon>Magnoliopsida</taxon>
        <taxon>eudicotyledons</taxon>
        <taxon>Gunneridae</taxon>
        <taxon>Pentapetalae</taxon>
        <taxon>asterids</taxon>
        <taxon>lamiids</taxon>
        <taxon>Solanales</taxon>
        <taxon>Solanaceae</taxon>
        <taxon>Solanoideae</taxon>
        <taxon>Capsiceae</taxon>
        <taxon>Capsicum</taxon>
    </lineage>
</organism>
<keyword evidence="3 8" id="KW-0240">DNA-directed RNA polymerase</keyword>
<comment type="similarity">
    <text evidence="1">Belongs to the RNA polymerase beta chain family.</text>
</comment>
<dbReference type="GO" id="GO:0032549">
    <property type="term" value="F:ribonucleoside binding"/>
    <property type="evidence" value="ECO:0007669"/>
    <property type="project" value="InterPro"/>
</dbReference>
<dbReference type="EC" id="2.7.7.6" evidence="2"/>
<dbReference type="InterPro" id="IPR007644">
    <property type="entry name" value="RNA_pol_bsu_protrusion"/>
</dbReference>
<evidence type="ECO:0000256" key="1">
    <source>
        <dbReference type="ARBA" id="ARBA00006835"/>
    </source>
</evidence>
<evidence type="ECO:0000313" key="9">
    <source>
        <dbReference type="Proteomes" id="UP000224567"/>
    </source>
</evidence>
<dbReference type="GO" id="GO:0006351">
    <property type="term" value="P:DNA-templated transcription"/>
    <property type="evidence" value="ECO:0007669"/>
    <property type="project" value="InterPro"/>
</dbReference>
<dbReference type="InterPro" id="IPR015712">
    <property type="entry name" value="DNA-dir_RNA_pol_su2"/>
</dbReference>
<evidence type="ECO:0000256" key="2">
    <source>
        <dbReference type="ARBA" id="ARBA00012418"/>
    </source>
</evidence>
<reference evidence="9" key="2">
    <citation type="journal article" date="2017" name="J. Anim. Genet.">
        <title>Multiple reference genome sequences of hot pepper reveal the massive evolution of plant disease resistance genes by retroduplication.</title>
        <authorList>
            <person name="Kim S."/>
            <person name="Park J."/>
            <person name="Yeom S.-I."/>
            <person name="Kim Y.-M."/>
            <person name="Seo E."/>
            <person name="Kim K.-T."/>
            <person name="Kim M.-S."/>
            <person name="Lee J.M."/>
            <person name="Cheong K."/>
            <person name="Shin H.-S."/>
            <person name="Kim S.-B."/>
            <person name="Han K."/>
            <person name="Lee J."/>
            <person name="Park M."/>
            <person name="Lee H.-A."/>
            <person name="Lee H.-Y."/>
            <person name="Lee Y."/>
            <person name="Oh S."/>
            <person name="Lee J.H."/>
            <person name="Choi E."/>
            <person name="Choi E."/>
            <person name="Lee S.E."/>
            <person name="Jeon J."/>
            <person name="Kim H."/>
            <person name="Choi G."/>
            <person name="Song H."/>
            <person name="Lee J."/>
            <person name="Lee S.-C."/>
            <person name="Kwon J.-K."/>
            <person name="Lee H.-Y."/>
            <person name="Koo N."/>
            <person name="Hong Y."/>
            <person name="Kim R.W."/>
            <person name="Kang W.-H."/>
            <person name="Huh J.H."/>
            <person name="Kang B.-C."/>
            <person name="Yang T.-J."/>
            <person name="Lee Y.-H."/>
            <person name="Bennetzen J.L."/>
            <person name="Choi D."/>
        </authorList>
    </citation>
    <scope>NUCLEOTIDE SEQUENCE [LARGE SCALE GENOMIC DNA]</scope>
    <source>
        <strain evidence="9">cv. PBC81</strain>
    </source>
</reference>
<evidence type="ECO:0000313" key="8">
    <source>
        <dbReference type="EMBL" id="PHT32732.1"/>
    </source>
</evidence>
<reference evidence="8 9" key="1">
    <citation type="journal article" date="2017" name="Genome Biol.">
        <title>New reference genome sequences of hot pepper reveal the massive evolution of plant disease-resistance genes by retroduplication.</title>
        <authorList>
            <person name="Kim S."/>
            <person name="Park J."/>
            <person name="Yeom S.I."/>
            <person name="Kim Y.M."/>
            <person name="Seo E."/>
            <person name="Kim K.T."/>
            <person name="Kim M.S."/>
            <person name="Lee J.M."/>
            <person name="Cheong K."/>
            <person name="Shin H.S."/>
            <person name="Kim S.B."/>
            <person name="Han K."/>
            <person name="Lee J."/>
            <person name="Park M."/>
            <person name="Lee H.A."/>
            <person name="Lee H.Y."/>
            <person name="Lee Y."/>
            <person name="Oh S."/>
            <person name="Lee J.H."/>
            <person name="Choi E."/>
            <person name="Choi E."/>
            <person name="Lee S.E."/>
            <person name="Jeon J."/>
            <person name="Kim H."/>
            <person name="Choi G."/>
            <person name="Song H."/>
            <person name="Lee J."/>
            <person name="Lee S.C."/>
            <person name="Kwon J.K."/>
            <person name="Lee H.Y."/>
            <person name="Koo N."/>
            <person name="Hong Y."/>
            <person name="Kim R.W."/>
            <person name="Kang W.H."/>
            <person name="Huh J.H."/>
            <person name="Kang B.C."/>
            <person name="Yang T.J."/>
            <person name="Lee Y.H."/>
            <person name="Bennetzen J.L."/>
            <person name="Choi D."/>
        </authorList>
    </citation>
    <scope>NUCLEOTIDE SEQUENCE [LARGE SCALE GENOMIC DNA]</scope>
    <source>
        <strain evidence="9">cv. PBC81</strain>
    </source>
</reference>
<dbReference type="Pfam" id="PF04563">
    <property type="entry name" value="RNA_pol_Rpb2_1"/>
    <property type="match status" value="1"/>
</dbReference>
<keyword evidence="5" id="KW-0548">Nucleotidyltransferase</keyword>
<name>A0A2G2VIE1_CAPBA</name>
<comment type="caution">
    <text evidence="8">The sequence shown here is derived from an EMBL/GenBank/DDBJ whole genome shotgun (WGS) entry which is preliminary data.</text>
</comment>
<dbReference type="GO" id="GO:0000428">
    <property type="term" value="C:DNA-directed RNA polymerase complex"/>
    <property type="evidence" value="ECO:0007669"/>
    <property type="project" value="UniProtKB-KW"/>
</dbReference>
<proteinExistence type="inferred from homology"/>
<dbReference type="Proteomes" id="UP000224567">
    <property type="component" value="Unassembled WGS sequence"/>
</dbReference>